<dbReference type="InterPro" id="IPR051629">
    <property type="entry name" value="Sulfite_efflux_TDT"/>
</dbReference>
<dbReference type="HOGENOM" id="CLU_1477982_0_0_6"/>
<keyword evidence="4" id="KW-1003">Cell membrane</keyword>
<dbReference type="Proteomes" id="UP000023785">
    <property type="component" value="Unassembled WGS sequence"/>
</dbReference>
<dbReference type="InterPro" id="IPR004695">
    <property type="entry name" value="SLAC1/Mae1/Ssu1/TehA"/>
</dbReference>
<dbReference type="EMBL" id="AYER01000022">
    <property type="protein sequence ID" value="ESK35529.1"/>
    <property type="molecule type" value="Genomic_DNA"/>
</dbReference>
<comment type="similarity">
    <text evidence="2">Belongs to the tellurite-resistance/dicarboxylate transporter (TDT) family.</text>
</comment>
<feature type="transmembrane region" description="Helical" evidence="8">
    <location>
        <begin position="36"/>
        <end position="54"/>
    </location>
</feature>
<reference evidence="9 10" key="1">
    <citation type="submission" date="2013-10" db="EMBL/GenBank/DDBJ databases">
        <title>The Genome Sequence of Acinetobacter nectaris CIP 110549.</title>
        <authorList>
            <consortium name="The Broad Institute Genomics Platform"/>
            <consortium name="The Broad Institute Genome Sequencing Center for Infectious Disease"/>
            <person name="Cerqueira G."/>
            <person name="Feldgarden M."/>
            <person name="Courvalin P."/>
            <person name="Grillot-Courvalin C."/>
            <person name="Clermont D."/>
            <person name="Rocha E."/>
            <person name="Yoon E.-J."/>
            <person name="Nemec A."/>
            <person name="Young S.K."/>
            <person name="Zeng Q."/>
            <person name="Gargeya S."/>
            <person name="Fitzgerald M."/>
            <person name="Abouelleil A."/>
            <person name="Alvarado L."/>
            <person name="Berlin A.M."/>
            <person name="Chapman S.B."/>
            <person name="Gainer-Dewar J."/>
            <person name="Goldberg J."/>
            <person name="Gnerre S."/>
            <person name="Griggs A."/>
            <person name="Gujja S."/>
            <person name="Hansen M."/>
            <person name="Howarth C."/>
            <person name="Imamovic A."/>
            <person name="Ireland A."/>
            <person name="Larimer J."/>
            <person name="McCowan C."/>
            <person name="Murphy C."/>
            <person name="Pearson M."/>
            <person name="Poon T.W."/>
            <person name="Priest M."/>
            <person name="Roberts A."/>
            <person name="Saif S."/>
            <person name="Shea T."/>
            <person name="Sykes S."/>
            <person name="Wortman J."/>
            <person name="Nusbaum C."/>
            <person name="Birren B."/>
        </authorList>
    </citation>
    <scope>NUCLEOTIDE SEQUENCE [LARGE SCALE GENOMIC DNA]</scope>
    <source>
        <strain evidence="9 10">CIP 110549</strain>
    </source>
</reference>
<evidence type="ECO:0000256" key="5">
    <source>
        <dbReference type="ARBA" id="ARBA00022692"/>
    </source>
</evidence>
<feature type="transmembrane region" description="Helical" evidence="8">
    <location>
        <begin position="109"/>
        <end position="126"/>
    </location>
</feature>
<keyword evidence="7 8" id="KW-0472">Membrane</keyword>
<evidence type="ECO:0000313" key="10">
    <source>
        <dbReference type="Proteomes" id="UP000023785"/>
    </source>
</evidence>
<keyword evidence="10" id="KW-1185">Reference proteome</keyword>
<evidence type="ECO:0000256" key="6">
    <source>
        <dbReference type="ARBA" id="ARBA00022989"/>
    </source>
</evidence>
<evidence type="ECO:0000313" key="9">
    <source>
        <dbReference type="EMBL" id="ESK35529.1"/>
    </source>
</evidence>
<feature type="transmembrane region" description="Helical" evidence="8">
    <location>
        <begin position="6"/>
        <end position="24"/>
    </location>
</feature>
<name>V2UJB8_9GAMM</name>
<accession>V2UJB8</accession>
<feature type="non-terminal residue" evidence="9">
    <location>
        <position position="1"/>
    </location>
</feature>
<evidence type="ECO:0000256" key="3">
    <source>
        <dbReference type="ARBA" id="ARBA00022448"/>
    </source>
</evidence>
<dbReference type="PATRIC" id="fig|1392540.3.peg.2491"/>
<keyword evidence="6 8" id="KW-1133">Transmembrane helix</keyword>
<evidence type="ECO:0008006" key="11">
    <source>
        <dbReference type="Google" id="ProtNLM"/>
    </source>
</evidence>
<organism evidence="9 10">
    <name type="scientific">Acinetobacter nectaris CIP 110549</name>
    <dbReference type="NCBI Taxonomy" id="1392540"/>
    <lineage>
        <taxon>Bacteria</taxon>
        <taxon>Pseudomonadati</taxon>
        <taxon>Pseudomonadota</taxon>
        <taxon>Gammaproteobacteria</taxon>
        <taxon>Moraxellales</taxon>
        <taxon>Moraxellaceae</taxon>
        <taxon>Acinetobacter</taxon>
    </lineage>
</organism>
<comment type="caution">
    <text evidence="9">The sequence shown here is derived from an EMBL/GenBank/DDBJ whole genome shotgun (WGS) entry which is preliminary data.</text>
</comment>
<dbReference type="InterPro" id="IPR038665">
    <property type="entry name" value="Voltage-dep_anion_channel_sf"/>
</dbReference>
<protein>
    <recommendedName>
        <fullName evidence="11">C4-dicarboxylate transporter/malic acid transporter</fullName>
    </recommendedName>
</protein>
<evidence type="ECO:0000256" key="2">
    <source>
        <dbReference type="ARBA" id="ARBA00008566"/>
    </source>
</evidence>
<dbReference type="GO" id="GO:0005886">
    <property type="term" value="C:plasma membrane"/>
    <property type="evidence" value="ECO:0007669"/>
    <property type="project" value="UniProtKB-SubCell"/>
</dbReference>
<keyword evidence="5 8" id="KW-0812">Transmembrane</keyword>
<proteinExistence type="inferred from homology"/>
<keyword evidence="3" id="KW-0813">Transport</keyword>
<dbReference type="PANTHER" id="PTHR31686:SF1">
    <property type="entry name" value="SULFITE EFFLUX PUMP SSU1"/>
    <property type="match status" value="1"/>
</dbReference>
<dbReference type="Gene3D" id="1.50.10.150">
    <property type="entry name" value="Voltage-dependent anion channel"/>
    <property type="match status" value="1"/>
</dbReference>
<dbReference type="Pfam" id="PF03595">
    <property type="entry name" value="SLAC1"/>
    <property type="match status" value="1"/>
</dbReference>
<dbReference type="AlphaFoldDB" id="V2UJB8"/>
<comment type="subcellular location">
    <subcellularLocation>
        <location evidence="1">Cell membrane</location>
        <topology evidence="1">Multi-pass membrane protein</topology>
    </subcellularLocation>
</comment>
<evidence type="ECO:0000256" key="4">
    <source>
        <dbReference type="ARBA" id="ARBA00022475"/>
    </source>
</evidence>
<dbReference type="PANTHER" id="PTHR31686">
    <property type="match status" value="1"/>
</dbReference>
<evidence type="ECO:0000256" key="8">
    <source>
        <dbReference type="SAM" id="Phobius"/>
    </source>
</evidence>
<evidence type="ECO:0000256" key="7">
    <source>
        <dbReference type="ARBA" id="ARBA00023136"/>
    </source>
</evidence>
<sequence length="182" mass="19906">YVLWGISVLPAFSILSILFLRLAIHKLPEEQMAISGCLALGPIGTGAFALLLLGKQSIHILQAAHLAELGAVMHSIGIVGSLLLIGFGMWWLAIAVFTIYKKFSMNFHLGWWGLTFPLGVYSFSILELAKQLNLVGMAYIGYCLSILLIGLWLFVIIKTLLGAYKGSLFMSPCLIAEKKLAH</sequence>
<feature type="transmembrane region" description="Helical" evidence="8">
    <location>
        <begin position="74"/>
        <end position="97"/>
    </location>
</feature>
<evidence type="ECO:0000256" key="1">
    <source>
        <dbReference type="ARBA" id="ARBA00004651"/>
    </source>
</evidence>
<dbReference type="eggNOG" id="COG1275">
    <property type="taxonomic scope" value="Bacteria"/>
</dbReference>
<gene>
    <name evidence="9" type="ORF">P256_02597</name>
</gene>
<dbReference type="GO" id="GO:0000319">
    <property type="term" value="F:sulfite transmembrane transporter activity"/>
    <property type="evidence" value="ECO:0007669"/>
    <property type="project" value="TreeGrafter"/>
</dbReference>
<feature type="transmembrane region" description="Helical" evidence="8">
    <location>
        <begin position="138"/>
        <end position="161"/>
    </location>
</feature>